<evidence type="ECO:0000313" key="1">
    <source>
        <dbReference type="EMBL" id="UOQ73806.1"/>
    </source>
</evidence>
<organism evidence="1 2">
    <name type="scientific">Hymenobacter cellulosilyticus</name>
    <dbReference type="NCBI Taxonomy" id="2932248"/>
    <lineage>
        <taxon>Bacteria</taxon>
        <taxon>Pseudomonadati</taxon>
        <taxon>Bacteroidota</taxon>
        <taxon>Cytophagia</taxon>
        <taxon>Cytophagales</taxon>
        <taxon>Hymenobacteraceae</taxon>
        <taxon>Hymenobacter</taxon>
    </lineage>
</organism>
<proteinExistence type="predicted"/>
<protein>
    <submittedName>
        <fullName evidence="1">Uncharacterized protein</fullName>
    </submittedName>
</protein>
<dbReference type="AlphaFoldDB" id="A0A8T9Q8C3"/>
<dbReference type="RefSeq" id="WP_244677156.1">
    <property type="nucleotide sequence ID" value="NZ_CP095046.1"/>
</dbReference>
<dbReference type="EMBL" id="CP095046">
    <property type="protein sequence ID" value="UOQ73806.1"/>
    <property type="molecule type" value="Genomic_DNA"/>
</dbReference>
<evidence type="ECO:0000313" key="2">
    <source>
        <dbReference type="Proteomes" id="UP000831796"/>
    </source>
</evidence>
<dbReference type="Proteomes" id="UP000831796">
    <property type="component" value="Chromosome"/>
</dbReference>
<name>A0A8T9Q8C3_9BACT</name>
<dbReference type="KEGG" id="hcu:MUN79_07805"/>
<sequence length="60" mass="6705">MSYYTDFRWSSTLVKMKLQLLLHQQPTLPSTPEAISPEQTFFFILMNASAQQAGLVAVAG</sequence>
<keyword evidence="2" id="KW-1185">Reference proteome</keyword>
<reference evidence="1" key="1">
    <citation type="submission" date="2022-04" db="EMBL/GenBank/DDBJ databases">
        <title>Hymenobacter sp. isolated from the air.</title>
        <authorList>
            <person name="Won M."/>
            <person name="Lee C.-M."/>
            <person name="Woen H.-Y."/>
            <person name="Kwon S.-W."/>
        </authorList>
    </citation>
    <scope>NUCLEOTIDE SEQUENCE</scope>
    <source>
        <strain evidence="1">5116S-3</strain>
    </source>
</reference>
<gene>
    <name evidence="1" type="ORF">MUN79_07805</name>
</gene>
<accession>A0A8T9Q8C3</accession>